<dbReference type="Ensembl" id="ENSUMAT00000039336.1">
    <property type="protein sequence ID" value="ENSUMAP00000033254.1"/>
    <property type="gene ID" value="ENSUMAG00000023966.1"/>
</dbReference>
<dbReference type="GO" id="GO:0000981">
    <property type="term" value="F:DNA-binding transcription factor activity, RNA polymerase II-specific"/>
    <property type="evidence" value="ECO:0007669"/>
    <property type="project" value="TreeGrafter"/>
</dbReference>
<dbReference type="GO" id="GO:0005634">
    <property type="term" value="C:nucleus"/>
    <property type="evidence" value="ECO:0007669"/>
    <property type="project" value="UniProtKB-SubCell"/>
</dbReference>
<comment type="subunit">
    <text evidence="6">Interacts with KDM5B. Interacts with GRG6/TLE6. Interacts with TLE1; the interaction is inhibited by interaction with TLE6/GRG6.</text>
</comment>
<dbReference type="PROSITE" id="PS00658">
    <property type="entry name" value="FORK_HEAD_2"/>
    <property type="match status" value="1"/>
</dbReference>
<dbReference type="Pfam" id="PF00250">
    <property type="entry name" value="Forkhead"/>
    <property type="match status" value="1"/>
</dbReference>
<dbReference type="GO" id="GO:0007420">
    <property type="term" value="P:brain development"/>
    <property type="evidence" value="ECO:0007669"/>
    <property type="project" value="UniProtKB-ARBA"/>
</dbReference>
<evidence type="ECO:0000256" key="6">
    <source>
        <dbReference type="ARBA" id="ARBA00046884"/>
    </source>
</evidence>
<dbReference type="InterPro" id="IPR018122">
    <property type="entry name" value="TF_fork_head_CS_1"/>
</dbReference>
<dbReference type="InterPro" id="IPR030456">
    <property type="entry name" value="TF_fork_head_CS_2"/>
</dbReference>
<dbReference type="GeneTree" id="ENSGT00940000161970"/>
<evidence type="ECO:0000256" key="4">
    <source>
        <dbReference type="ARBA" id="ARBA00034686"/>
    </source>
</evidence>
<dbReference type="AlphaFoldDB" id="A0A452VHR2"/>
<organism evidence="10">
    <name type="scientific">Ursus maritimus</name>
    <name type="common">Polar bear</name>
    <name type="synonym">Thalarctos maritimus</name>
    <dbReference type="NCBI Taxonomy" id="29073"/>
    <lineage>
        <taxon>Eukaryota</taxon>
        <taxon>Metazoa</taxon>
        <taxon>Chordata</taxon>
        <taxon>Craniata</taxon>
        <taxon>Vertebrata</taxon>
        <taxon>Euteleostomi</taxon>
        <taxon>Mammalia</taxon>
        <taxon>Eutheria</taxon>
        <taxon>Laurasiatheria</taxon>
        <taxon>Carnivora</taxon>
        <taxon>Caniformia</taxon>
        <taxon>Ursidae</taxon>
        <taxon>Ursus</taxon>
    </lineage>
</organism>
<dbReference type="GO" id="GO:0000978">
    <property type="term" value="F:RNA polymerase II cis-regulatory region sequence-specific DNA binding"/>
    <property type="evidence" value="ECO:0007669"/>
    <property type="project" value="TreeGrafter"/>
</dbReference>
<sequence length="255" mass="28873">MIAKKWHINEAPLQGSFLLLSPLKTIRWFEGGYGGSHLAQRSRGAHSSALRSSEAAAATVCTGIPQPSFAARGSHGQELCGLVGSRRCRVELRSSETCGAQPSPDTAPRLRTGRDPRAEVPSRMRTRRPARTQSKKGANKKMPRPGRNTYSDQKPPYSYISLTAMAIQSSPEKMLPLSEIYKFIMDRFPYYRENTQRWQNSLRHNLSFNDCFIKIPRRPDQPGKDSYLLAWHRLHKTACFQRPESHLALLFSSFN</sequence>
<dbReference type="PROSITE" id="PS00657">
    <property type="entry name" value="FORK_HEAD_1"/>
    <property type="match status" value="1"/>
</dbReference>
<dbReference type="SUPFAM" id="SSF46785">
    <property type="entry name" value="Winged helix' DNA-binding domain"/>
    <property type="match status" value="1"/>
</dbReference>
<dbReference type="SMART" id="SM00339">
    <property type="entry name" value="FH"/>
    <property type="match status" value="1"/>
</dbReference>
<evidence type="ECO:0000256" key="1">
    <source>
        <dbReference type="ARBA" id="ARBA00004123"/>
    </source>
</evidence>
<dbReference type="InterPro" id="IPR050211">
    <property type="entry name" value="FOX_domain-containing"/>
</dbReference>
<dbReference type="PROSITE" id="PS50039">
    <property type="entry name" value="FORK_HEAD_3"/>
    <property type="match status" value="1"/>
</dbReference>
<evidence type="ECO:0000313" key="10">
    <source>
        <dbReference type="Ensembl" id="ENSUMAP00000033254"/>
    </source>
</evidence>
<keyword evidence="3 7" id="KW-0539">Nucleus</keyword>
<evidence type="ECO:0000256" key="5">
    <source>
        <dbReference type="ARBA" id="ARBA00034868"/>
    </source>
</evidence>
<dbReference type="Gene3D" id="1.10.10.10">
    <property type="entry name" value="Winged helix-like DNA-binding domain superfamily/Winged helix DNA-binding domain"/>
    <property type="match status" value="1"/>
</dbReference>
<evidence type="ECO:0000256" key="7">
    <source>
        <dbReference type="PROSITE-ProRule" id="PRU00089"/>
    </source>
</evidence>
<dbReference type="InterPro" id="IPR036388">
    <property type="entry name" value="WH-like_DNA-bd_sf"/>
</dbReference>
<feature type="compositionally biased region" description="Basic and acidic residues" evidence="8">
    <location>
        <begin position="112"/>
        <end position="122"/>
    </location>
</feature>
<comment type="function">
    <text evidence="4">Transcription repression factor which plays an important role in the establishment of the regional subdivision of the developing brain and in the development of the telencephalon.</text>
</comment>
<dbReference type="InterPro" id="IPR036390">
    <property type="entry name" value="WH_DNA-bd_sf"/>
</dbReference>
<evidence type="ECO:0000256" key="8">
    <source>
        <dbReference type="SAM" id="MobiDB-lite"/>
    </source>
</evidence>
<accession>A0A452VHR2</accession>
<dbReference type="FunFam" id="1.10.10.10:FF:000135">
    <property type="entry name" value="forkhead box protein G1"/>
    <property type="match status" value="1"/>
</dbReference>
<proteinExistence type="predicted"/>
<protein>
    <recommendedName>
        <fullName evidence="5">Forkhead box protein G1</fullName>
    </recommendedName>
</protein>
<evidence type="ECO:0000259" key="9">
    <source>
        <dbReference type="PROSITE" id="PS50039"/>
    </source>
</evidence>
<keyword evidence="2 7" id="KW-0238">DNA-binding</keyword>
<evidence type="ECO:0000256" key="2">
    <source>
        <dbReference type="ARBA" id="ARBA00023125"/>
    </source>
</evidence>
<comment type="subcellular location">
    <subcellularLocation>
        <location evidence="1 7">Nucleus</location>
    </subcellularLocation>
</comment>
<dbReference type="PANTHER" id="PTHR11829">
    <property type="entry name" value="FORKHEAD BOX PROTEIN"/>
    <property type="match status" value="1"/>
</dbReference>
<feature type="DNA-binding region" description="Fork-head" evidence="7">
    <location>
        <begin position="154"/>
        <end position="227"/>
    </location>
</feature>
<dbReference type="GO" id="GO:0030154">
    <property type="term" value="P:cell differentiation"/>
    <property type="evidence" value="ECO:0007669"/>
    <property type="project" value="TreeGrafter"/>
</dbReference>
<dbReference type="GO" id="GO:0009653">
    <property type="term" value="P:anatomical structure morphogenesis"/>
    <property type="evidence" value="ECO:0007669"/>
    <property type="project" value="TreeGrafter"/>
</dbReference>
<feature type="region of interest" description="Disordered" evidence="8">
    <location>
        <begin position="93"/>
        <end position="154"/>
    </location>
</feature>
<feature type="domain" description="Fork-head" evidence="9">
    <location>
        <begin position="154"/>
        <end position="227"/>
    </location>
</feature>
<dbReference type="PANTHER" id="PTHR11829:SF209">
    <property type="entry name" value="FORKHEAD BOX PROTEIN B1"/>
    <property type="match status" value="1"/>
</dbReference>
<feature type="compositionally biased region" description="Basic residues" evidence="8">
    <location>
        <begin position="124"/>
        <end position="144"/>
    </location>
</feature>
<dbReference type="InterPro" id="IPR001766">
    <property type="entry name" value="Fork_head_dom"/>
</dbReference>
<reference evidence="10" key="1">
    <citation type="submission" date="2019-03" db="UniProtKB">
        <authorList>
            <consortium name="Ensembl"/>
        </authorList>
    </citation>
    <scope>IDENTIFICATION</scope>
</reference>
<dbReference type="PRINTS" id="PR00053">
    <property type="entry name" value="FORKHEAD"/>
</dbReference>
<evidence type="ECO:0000256" key="3">
    <source>
        <dbReference type="ARBA" id="ARBA00023242"/>
    </source>
</evidence>
<dbReference type="CDD" id="cd20016">
    <property type="entry name" value="FH_FOXB"/>
    <property type="match status" value="1"/>
</dbReference>
<name>A0A452VHR2_URSMA</name>
<feature type="compositionally biased region" description="Polar residues" evidence="8">
    <location>
        <begin position="95"/>
        <end position="104"/>
    </location>
</feature>